<sequence>MALKNEIVIRPTEISFLKNICQSFDPVEVLIANRSDKILRFKVFSTSRSKYSLSKCKGVLRSGESVRITFQVIRSQWNNENRRDFFKLQFFDHTNDELLGDRYICATIWADPADSSYQALDSDSCSSWPSREQDKLKLSSSSRTASLNRGFDSLPVTDRIHSKLGSSNLRSMLCTPSLEPVNALSRSHSIPSQFSRNKNKLAIKASENSAQLALAAPGTSTTPCSRSTIWHRIIALIRGFVFGTLLVICVAGISLPLWAAYARELFPRLRFWSAPRALESGLSCVFDTSDRFYSSPHPSSSAHCPLFQSHPSDSGNANVDEDEFARQSKIAIHSFRTAFLSIYGALIAVDPLTLLPNLSWFCLGLLIMFRWTRTGD</sequence>
<protein>
    <recommendedName>
        <fullName evidence="2">MSP domain-containing protein</fullName>
    </recommendedName>
</protein>
<keyword evidence="1" id="KW-1133">Transmembrane helix</keyword>
<feature type="transmembrane region" description="Helical" evidence="1">
    <location>
        <begin position="354"/>
        <end position="372"/>
    </location>
</feature>
<keyword evidence="1" id="KW-0812">Transmembrane</keyword>
<evidence type="ECO:0000313" key="4">
    <source>
        <dbReference type="Proteomes" id="UP000230066"/>
    </source>
</evidence>
<dbReference type="InterPro" id="IPR013783">
    <property type="entry name" value="Ig-like_fold"/>
</dbReference>
<organism evidence="3 4">
    <name type="scientific">Fasciola hepatica</name>
    <name type="common">Liver fluke</name>
    <dbReference type="NCBI Taxonomy" id="6192"/>
    <lineage>
        <taxon>Eukaryota</taxon>
        <taxon>Metazoa</taxon>
        <taxon>Spiralia</taxon>
        <taxon>Lophotrochozoa</taxon>
        <taxon>Platyhelminthes</taxon>
        <taxon>Trematoda</taxon>
        <taxon>Digenea</taxon>
        <taxon>Plagiorchiida</taxon>
        <taxon>Echinostomata</taxon>
        <taxon>Echinostomatoidea</taxon>
        <taxon>Fasciolidae</taxon>
        <taxon>Fasciola</taxon>
    </lineage>
</organism>
<dbReference type="InterPro" id="IPR000535">
    <property type="entry name" value="MSP_dom"/>
</dbReference>
<keyword evidence="1" id="KW-0472">Membrane</keyword>
<dbReference type="AlphaFoldDB" id="A0A4E0RF99"/>
<feature type="domain" description="MSP" evidence="2">
    <location>
        <begin position="25"/>
        <end position="93"/>
    </location>
</feature>
<evidence type="ECO:0000313" key="3">
    <source>
        <dbReference type="EMBL" id="THD25181.1"/>
    </source>
</evidence>
<dbReference type="InterPro" id="IPR008962">
    <property type="entry name" value="PapD-like_sf"/>
</dbReference>
<dbReference type="Gene3D" id="2.60.40.10">
    <property type="entry name" value="Immunoglobulins"/>
    <property type="match status" value="1"/>
</dbReference>
<feature type="transmembrane region" description="Helical" evidence="1">
    <location>
        <begin position="233"/>
        <end position="261"/>
    </location>
</feature>
<evidence type="ECO:0000256" key="1">
    <source>
        <dbReference type="SAM" id="Phobius"/>
    </source>
</evidence>
<dbReference type="SUPFAM" id="SSF49354">
    <property type="entry name" value="PapD-like"/>
    <property type="match status" value="1"/>
</dbReference>
<accession>A0A4E0RF99</accession>
<keyword evidence="4" id="KW-1185">Reference proteome</keyword>
<reference evidence="3" key="1">
    <citation type="submission" date="2019-03" db="EMBL/GenBank/DDBJ databases">
        <title>Improved annotation for the trematode Fasciola hepatica.</title>
        <authorList>
            <person name="Choi Y.-J."/>
            <person name="Martin J."/>
            <person name="Mitreva M."/>
        </authorList>
    </citation>
    <scope>NUCLEOTIDE SEQUENCE [LARGE SCALE GENOMIC DNA]</scope>
</reference>
<comment type="caution">
    <text evidence="3">The sequence shown here is derived from an EMBL/GenBank/DDBJ whole genome shotgun (WGS) entry which is preliminary data.</text>
</comment>
<dbReference type="Pfam" id="PF00635">
    <property type="entry name" value="Motile_Sperm"/>
    <property type="match status" value="1"/>
</dbReference>
<gene>
    <name evidence="3" type="ORF">D915_004114</name>
</gene>
<evidence type="ECO:0000259" key="2">
    <source>
        <dbReference type="Pfam" id="PF00635"/>
    </source>
</evidence>
<proteinExistence type="predicted"/>
<dbReference type="EMBL" id="JXXN02001252">
    <property type="protein sequence ID" value="THD25181.1"/>
    <property type="molecule type" value="Genomic_DNA"/>
</dbReference>
<name>A0A4E0RF99_FASHE</name>
<dbReference type="Proteomes" id="UP000230066">
    <property type="component" value="Unassembled WGS sequence"/>
</dbReference>